<keyword evidence="2" id="KW-1185">Reference proteome</keyword>
<dbReference type="AlphaFoldDB" id="A0A4Z2HMP1"/>
<reference evidence="1 2" key="1">
    <citation type="submission" date="2019-03" db="EMBL/GenBank/DDBJ databases">
        <title>First draft genome of Liparis tanakae, snailfish: a comprehensive survey of snailfish specific genes.</title>
        <authorList>
            <person name="Kim W."/>
            <person name="Song I."/>
            <person name="Jeong J.-H."/>
            <person name="Kim D."/>
            <person name="Kim S."/>
            <person name="Ryu S."/>
            <person name="Song J.Y."/>
            <person name="Lee S.K."/>
        </authorList>
    </citation>
    <scope>NUCLEOTIDE SEQUENCE [LARGE SCALE GENOMIC DNA]</scope>
    <source>
        <tissue evidence="1">Muscle</tissue>
    </source>
</reference>
<name>A0A4Z2HMP1_9TELE</name>
<accession>A0A4Z2HMP1</accession>
<organism evidence="1 2">
    <name type="scientific">Liparis tanakae</name>
    <name type="common">Tanaka's snailfish</name>
    <dbReference type="NCBI Taxonomy" id="230148"/>
    <lineage>
        <taxon>Eukaryota</taxon>
        <taxon>Metazoa</taxon>
        <taxon>Chordata</taxon>
        <taxon>Craniata</taxon>
        <taxon>Vertebrata</taxon>
        <taxon>Euteleostomi</taxon>
        <taxon>Actinopterygii</taxon>
        <taxon>Neopterygii</taxon>
        <taxon>Teleostei</taxon>
        <taxon>Neoteleostei</taxon>
        <taxon>Acanthomorphata</taxon>
        <taxon>Eupercaria</taxon>
        <taxon>Perciformes</taxon>
        <taxon>Cottioidei</taxon>
        <taxon>Cottales</taxon>
        <taxon>Liparidae</taxon>
        <taxon>Liparis</taxon>
    </lineage>
</organism>
<sequence>MEVLVPVETQVEQSGVGAAPGMKEPLDTRKVEPAVATDYYIHLVCEVERELVLGTHKHLDMQYLRCALWDRLRSPVPSVQCTRASPLALTSSTFTLVSFVNVKLTVPTIVSP</sequence>
<dbReference type="Proteomes" id="UP000314294">
    <property type="component" value="Unassembled WGS sequence"/>
</dbReference>
<protein>
    <submittedName>
        <fullName evidence="1">Uncharacterized protein</fullName>
    </submittedName>
</protein>
<dbReference type="EMBL" id="SRLO01000211">
    <property type="protein sequence ID" value="TNN67017.1"/>
    <property type="molecule type" value="Genomic_DNA"/>
</dbReference>
<evidence type="ECO:0000313" key="1">
    <source>
        <dbReference type="EMBL" id="TNN67017.1"/>
    </source>
</evidence>
<gene>
    <name evidence="1" type="ORF">EYF80_022790</name>
</gene>
<proteinExistence type="predicted"/>
<comment type="caution">
    <text evidence="1">The sequence shown here is derived from an EMBL/GenBank/DDBJ whole genome shotgun (WGS) entry which is preliminary data.</text>
</comment>
<evidence type="ECO:0000313" key="2">
    <source>
        <dbReference type="Proteomes" id="UP000314294"/>
    </source>
</evidence>